<name>A0A4R5YI36_KOCRO</name>
<dbReference type="RefSeq" id="WP_133410297.1">
    <property type="nucleotide sequence ID" value="NZ_SMZT01000003.1"/>
</dbReference>
<gene>
    <name evidence="1" type="ORF">E2R59_09450</name>
</gene>
<proteinExistence type="predicted"/>
<dbReference type="AlphaFoldDB" id="A0A4R5YI36"/>
<dbReference type="EMBL" id="SMZT01000003">
    <property type="protein sequence ID" value="TDL43036.1"/>
    <property type="molecule type" value="Genomic_DNA"/>
</dbReference>
<dbReference type="Proteomes" id="UP000295163">
    <property type="component" value="Unassembled WGS sequence"/>
</dbReference>
<evidence type="ECO:0000313" key="2">
    <source>
        <dbReference type="Proteomes" id="UP000295163"/>
    </source>
</evidence>
<sequence>MRKVVAIERWTRKVWLSRAYRKAESRLPPTNLLDVQITAGPAGRNASAQWMTTRDLVALLGRLRDVLDQRGNYQISLSGETRAGGQLIVFDLTEKDLRRSRVIRRLTQLADGAQSKVGQLSVRGEDLRTWTWAGHKS</sequence>
<protein>
    <submittedName>
        <fullName evidence="1">Uncharacterized protein</fullName>
    </submittedName>
</protein>
<accession>A0A4R5YI36</accession>
<comment type="caution">
    <text evidence="1">The sequence shown here is derived from an EMBL/GenBank/DDBJ whole genome shotgun (WGS) entry which is preliminary data.</text>
</comment>
<reference evidence="1 2" key="1">
    <citation type="submission" date="2019-03" db="EMBL/GenBank/DDBJ databases">
        <title>Genome Sequencing and Assembly of Various Microbes Isolated from Partially Reclaimed Soil and Acid Mine Drainage (AMD) Site.</title>
        <authorList>
            <person name="Steinbock B."/>
            <person name="Bechtold R."/>
            <person name="Sevigny J.L."/>
            <person name="Thomas D."/>
            <person name="Cuthill L.R."/>
            <person name="Aveiro Johannsen E.J."/>
            <person name="Thomas K."/>
            <person name="Ghosh A."/>
        </authorList>
    </citation>
    <scope>NUCLEOTIDE SEQUENCE [LARGE SCALE GENOMIC DNA]</scope>
    <source>
        <strain evidence="1 2">S-A3</strain>
    </source>
</reference>
<evidence type="ECO:0000313" key="1">
    <source>
        <dbReference type="EMBL" id="TDL43036.1"/>
    </source>
</evidence>
<organism evidence="1 2">
    <name type="scientific">Kocuria rosea</name>
    <name type="common">Deinococcus erythromyxa</name>
    <name type="synonym">Micrococcus rubens</name>
    <dbReference type="NCBI Taxonomy" id="1275"/>
    <lineage>
        <taxon>Bacteria</taxon>
        <taxon>Bacillati</taxon>
        <taxon>Actinomycetota</taxon>
        <taxon>Actinomycetes</taxon>
        <taxon>Micrococcales</taxon>
        <taxon>Micrococcaceae</taxon>
        <taxon>Kocuria</taxon>
    </lineage>
</organism>
<dbReference type="GeneID" id="64347639"/>